<name>A0A0A9EXM3_ARUDO</name>
<organism evidence="2">
    <name type="scientific">Arundo donax</name>
    <name type="common">Giant reed</name>
    <name type="synonym">Donax arundinaceus</name>
    <dbReference type="NCBI Taxonomy" id="35708"/>
    <lineage>
        <taxon>Eukaryota</taxon>
        <taxon>Viridiplantae</taxon>
        <taxon>Streptophyta</taxon>
        <taxon>Embryophyta</taxon>
        <taxon>Tracheophyta</taxon>
        <taxon>Spermatophyta</taxon>
        <taxon>Magnoliopsida</taxon>
        <taxon>Liliopsida</taxon>
        <taxon>Poales</taxon>
        <taxon>Poaceae</taxon>
        <taxon>PACMAD clade</taxon>
        <taxon>Arundinoideae</taxon>
        <taxon>Arundineae</taxon>
        <taxon>Arundo</taxon>
    </lineage>
</organism>
<reference evidence="2" key="1">
    <citation type="submission" date="2014-09" db="EMBL/GenBank/DDBJ databases">
        <authorList>
            <person name="Magalhaes I.L.F."/>
            <person name="Oliveira U."/>
            <person name="Santos F.R."/>
            <person name="Vidigal T.H.D.A."/>
            <person name="Brescovit A.D."/>
            <person name="Santos A.J."/>
        </authorList>
    </citation>
    <scope>NUCLEOTIDE SEQUENCE</scope>
    <source>
        <tissue evidence="2">Shoot tissue taken approximately 20 cm above the soil surface</tissue>
    </source>
</reference>
<sequence length="41" mass="4220">MLLPGPASLPALCHGRPRSPARSPSPFPSPALLVWSMPGLG</sequence>
<dbReference type="EMBL" id="GBRH01197098">
    <property type="protein sequence ID" value="JAE00798.1"/>
    <property type="molecule type" value="Transcribed_RNA"/>
</dbReference>
<evidence type="ECO:0000256" key="1">
    <source>
        <dbReference type="SAM" id="MobiDB-lite"/>
    </source>
</evidence>
<proteinExistence type="predicted"/>
<evidence type="ECO:0000313" key="2">
    <source>
        <dbReference type="EMBL" id="JAE00798.1"/>
    </source>
</evidence>
<dbReference type="AlphaFoldDB" id="A0A0A9EXM3"/>
<protein>
    <submittedName>
        <fullName evidence="2">Uncharacterized protein</fullName>
    </submittedName>
</protein>
<feature type="region of interest" description="Disordered" evidence="1">
    <location>
        <begin position="1"/>
        <end position="29"/>
    </location>
</feature>
<accession>A0A0A9EXM3</accession>
<reference evidence="2" key="2">
    <citation type="journal article" date="2015" name="Data Brief">
        <title>Shoot transcriptome of the giant reed, Arundo donax.</title>
        <authorList>
            <person name="Barrero R.A."/>
            <person name="Guerrero F.D."/>
            <person name="Moolhuijzen P."/>
            <person name="Goolsby J.A."/>
            <person name="Tidwell J."/>
            <person name="Bellgard S.E."/>
            <person name="Bellgard M.I."/>
        </authorList>
    </citation>
    <scope>NUCLEOTIDE SEQUENCE</scope>
    <source>
        <tissue evidence="2">Shoot tissue taken approximately 20 cm above the soil surface</tissue>
    </source>
</reference>